<name>A0A847RK96_9BACT</name>
<evidence type="ECO:0000256" key="1">
    <source>
        <dbReference type="SAM" id="MobiDB-lite"/>
    </source>
</evidence>
<protein>
    <submittedName>
        <fullName evidence="2">Uncharacterized protein</fullName>
    </submittedName>
</protein>
<reference evidence="2 3" key="1">
    <citation type="submission" date="2020-04" db="EMBL/GenBank/DDBJ databases">
        <authorList>
            <person name="Yin C."/>
        </authorList>
    </citation>
    <scope>NUCLEOTIDE SEQUENCE [LARGE SCALE GENOMIC DNA]</scope>
    <source>
        <strain evidence="2 3">Ae27</strain>
    </source>
</reference>
<dbReference type="AlphaFoldDB" id="A0A847RK96"/>
<feature type="compositionally biased region" description="Polar residues" evidence="1">
    <location>
        <begin position="31"/>
        <end position="45"/>
    </location>
</feature>
<feature type="compositionally biased region" description="Basic and acidic residues" evidence="1">
    <location>
        <begin position="1"/>
        <end position="30"/>
    </location>
</feature>
<feature type="compositionally biased region" description="Acidic residues" evidence="1">
    <location>
        <begin position="47"/>
        <end position="61"/>
    </location>
</feature>
<dbReference type="EMBL" id="JABAIA010000002">
    <property type="protein sequence ID" value="NLR66240.1"/>
    <property type="molecule type" value="Genomic_DNA"/>
</dbReference>
<dbReference type="Proteomes" id="UP000570474">
    <property type="component" value="Unassembled WGS sequence"/>
</dbReference>
<feature type="region of interest" description="Disordered" evidence="1">
    <location>
        <begin position="1"/>
        <end position="73"/>
    </location>
</feature>
<evidence type="ECO:0000313" key="3">
    <source>
        <dbReference type="Proteomes" id="UP000570474"/>
    </source>
</evidence>
<gene>
    <name evidence="2" type="ORF">HGH92_18180</name>
</gene>
<accession>A0A847RK96</accession>
<organism evidence="2 3">
    <name type="scientific">Chitinophaga varians</name>
    <dbReference type="NCBI Taxonomy" id="2202339"/>
    <lineage>
        <taxon>Bacteria</taxon>
        <taxon>Pseudomonadati</taxon>
        <taxon>Bacteroidota</taxon>
        <taxon>Chitinophagia</taxon>
        <taxon>Chitinophagales</taxon>
        <taxon>Chitinophagaceae</taxon>
        <taxon>Chitinophaga</taxon>
    </lineage>
</organism>
<dbReference type="RefSeq" id="WP_168872178.1">
    <property type="nucleotide sequence ID" value="NZ_JABAIA010000002.1"/>
</dbReference>
<sequence length="73" mass="8466">MAKERKPAGQPDNNEHHSEREETGEFHQTEETSNYGVVQPNSPGQVDQEDQEELEFDEDLDEHSQEEIDEENP</sequence>
<evidence type="ECO:0000313" key="2">
    <source>
        <dbReference type="EMBL" id="NLR66240.1"/>
    </source>
</evidence>
<comment type="caution">
    <text evidence="2">The sequence shown here is derived from an EMBL/GenBank/DDBJ whole genome shotgun (WGS) entry which is preliminary data.</text>
</comment>
<proteinExistence type="predicted"/>
<keyword evidence="3" id="KW-1185">Reference proteome</keyword>